<proteinExistence type="predicted"/>
<comment type="caution">
    <text evidence="1">The sequence shown here is derived from an EMBL/GenBank/DDBJ whole genome shotgun (WGS) entry which is preliminary data.</text>
</comment>
<evidence type="ECO:0000313" key="2">
    <source>
        <dbReference type="Proteomes" id="UP000251960"/>
    </source>
</evidence>
<evidence type="ECO:0000313" key="1">
    <source>
        <dbReference type="EMBL" id="PWZ34467.1"/>
    </source>
</evidence>
<dbReference type="EMBL" id="NCVQ01000004">
    <property type="protein sequence ID" value="PWZ34467.1"/>
    <property type="molecule type" value="Genomic_DNA"/>
</dbReference>
<dbReference type="Proteomes" id="UP000251960">
    <property type="component" value="Chromosome 3"/>
</dbReference>
<name>A0A3L6FMP8_MAIZE</name>
<gene>
    <name evidence="1" type="ORF">Zm00014a_027137</name>
</gene>
<sequence>MFAESVPSTFGATLETGDLRRGLREKMNLRGLRGSILYSYVRWQFPSTTIHLLLYLPTVSESSSTVVGSLETSAPISYV</sequence>
<protein>
    <submittedName>
        <fullName evidence="1">Uncharacterized protein</fullName>
    </submittedName>
</protein>
<accession>A0A3L6FSB4</accession>
<reference evidence="1 2" key="1">
    <citation type="journal article" date="2018" name="Nat. Genet.">
        <title>Extensive intraspecific gene order and gene structural variations between Mo17 and other maize genomes.</title>
        <authorList>
            <person name="Sun S."/>
            <person name="Zhou Y."/>
            <person name="Chen J."/>
            <person name="Shi J."/>
            <person name="Zhao H."/>
            <person name="Zhao H."/>
            <person name="Song W."/>
            <person name="Zhang M."/>
            <person name="Cui Y."/>
            <person name="Dong X."/>
            <person name="Liu H."/>
            <person name="Ma X."/>
            <person name="Jiao Y."/>
            <person name="Wang B."/>
            <person name="Wei X."/>
            <person name="Stein J.C."/>
            <person name="Glaubitz J.C."/>
            <person name="Lu F."/>
            <person name="Yu G."/>
            <person name="Liang C."/>
            <person name="Fengler K."/>
            <person name="Li B."/>
            <person name="Rafalski A."/>
            <person name="Schnable P.S."/>
            <person name="Ware D.H."/>
            <person name="Buckler E.S."/>
            <person name="Lai J."/>
        </authorList>
    </citation>
    <scope>NUCLEOTIDE SEQUENCE [LARGE SCALE GENOMIC DNA]</scope>
    <source>
        <strain evidence="2">cv. Missouri 17</strain>
        <tissue evidence="1">Seedling</tissue>
    </source>
</reference>
<dbReference type="EMBL" id="NCVQ01000004">
    <property type="protein sequence ID" value="PWZ34466.1"/>
    <property type="molecule type" value="Genomic_DNA"/>
</dbReference>
<accession>A0A3L6FMP8</accession>
<organism evidence="1">
    <name type="scientific">Zea mays</name>
    <name type="common">Maize</name>
    <dbReference type="NCBI Taxonomy" id="4577"/>
    <lineage>
        <taxon>Eukaryota</taxon>
        <taxon>Viridiplantae</taxon>
        <taxon>Streptophyta</taxon>
        <taxon>Embryophyta</taxon>
        <taxon>Tracheophyta</taxon>
        <taxon>Spermatophyta</taxon>
        <taxon>Magnoliopsida</taxon>
        <taxon>Liliopsida</taxon>
        <taxon>Poales</taxon>
        <taxon>Poaceae</taxon>
        <taxon>PACMAD clade</taxon>
        <taxon>Panicoideae</taxon>
        <taxon>Andropogonodae</taxon>
        <taxon>Andropogoneae</taxon>
        <taxon>Tripsacinae</taxon>
        <taxon>Zea</taxon>
    </lineage>
</organism>
<dbReference type="AlphaFoldDB" id="A0A3L6FMP8"/>